<evidence type="ECO:0000313" key="10">
    <source>
        <dbReference type="RefSeq" id="XP_016769181.1"/>
    </source>
</evidence>
<dbReference type="InterPro" id="IPR018114">
    <property type="entry name" value="TRYPSIN_HIS"/>
</dbReference>
<name>A0A7M7IIX5_APIME</name>
<accession>A0A8B7KLA6</accession>
<reference evidence="8" key="1">
    <citation type="submission" date="2021-01" db="UniProtKB">
        <authorList>
            <consortium name="EnsemblMetazoa"/>
        </authorList>
    </citation>
    <scope>IDENTIFICATION</scope>
    <source>
        <strain evidence="8">DH4</strain>
    </source>
</reference>
<evidence type="ECO:0000256" key="2">
    <source>
        <dbReference type="ARBA" id="ARBA00022525"/>
    </source>
</evidence>
<reference evidence="10" key="2">
    <citation type="submission" date="2025-04" db="UniProtKB">
        <authorList>
            <consortium name="RefSeq"/>
        </authorList>
    </citation>
    <scope>IDENTIFICATION</scope>
    <source>
        <strain evidence="10">DH4</strain>
        <tissue evidence="10">Whole body</tissue>
    </source>
</reference>
<dbReference type="RefSeq" id="XP_016769181.1">
    <property type="nucleotide sequence ID" value="XM_016913692.2"/>
</dbReference>
<dbReference type="Pfam" id="PF00089">
    <property type="entry name" value="Trypsin"/>
    <property type="match status" value="1"/>
</dbReference>
<dbReference type="PROSITE" id="PS50240">
    <property type="entry name" value="TRYPSIN_DOM"/>
    <property type="match status" value="1"/>
</dbReference>
<dbReference type="OrthoDB" id="6261922at2759"/>
<dbReference type="FunFam" id="2.40.10.10:FF:000038">
    <property type="entry name" value="Serine protease"/>
    <property type="match status" value="1"/>
</dbReference>
<feature type="region of interest" description="Disordered" evidence="6">
    <location>
        <begin position="147"/>
        <end position="167"/>
    </location>
</feature>
<evidence type="ECO:0000313" key="9">
    <source>
        <dbReference type="Proteomes" id="UP000005203"/>
    </source>
</evidence>
<dbReference type="GO" id="GO:0006508">
    <property type="term" value="P:proteolysis"/>
    <property type="evidence" value="ECO:0007669"/>
    <property type="project" value="UniProtKB-KW"/>
</dbReference>
<proteinExistence type="predicted"/>
<feature type="domain" description="Peptidase S1" evidence="7">
    <location>
        <begin position="369"/>
        <end position="639"/>
    </location>
</feature>
<dbReference type="CDD" id="cd00190">
    <property type="entry name" value="Tryp_SPc"/>
    <property type="match status" value="1"/>
</dbReference>
<dbReference type="AlphaFoldDB" id="A0A7M7IIX5"/>
<dbReference type="GO" id="GO:0004252">
    <property type="term" value="F:serine-type endopeptidase activity"/>
    <property type="evidence" value="ECO:0007669"/>
    <property type="project" value="InterPro"/>
</dbReference>
<evidence type="ECO:0000256" key="6">
    <source>
        <dbReference type="SAM" id="MobiDB-lite"/>
    </source>
</evidence>
<dbReference type="InterPro" id="IPR001254">
    <property type="entry name" value="Trypsin_dom"/>
</dbReference>
<evidence type="ECO:0000256" key="5">
    <source>
        <dbReference type="ARBA" id="ARBA00076468"/>
    </source>
</evidence>
<organism evidence="8">
    <name type="scientific">Apis mellifera</name>
    <name type="common">Honeybee</name>
    <dbReference type="NCBI Taxonomy" id="7460"/>
    <lineage>
        <taxon>Eukaryota</taxon>
        <taxon>Metazoa</taxon>
        <taxon>Ecdysozoa</taxon>
        <taxon>Arthropoda</taxon>
        <taxon>Hexapoda</taxon>
        <taxon>Insecta</taxon>
        <taxon>Pterygota</taxon>
        <taxon>Neoptera</taxon>
        <taxon>Endopterygota</taxon>
        <taxon>Hymenoptera</taxon>
        <taxon>Apocrita</taxon>
        <taxon>Aculeata</taxon>
        <taxon>Apoidea</taxon>
        <taxon>Anthophila</taxon>
        <taxon>Apidae</taxon>
        <taxon>Apis</taxon>
    </lineage>
</organism>
<dbReference type="InterPro" id="IPR041515">
    <property type="entry name" value="PPAF-2-like_Clip"/>
</dbReference>
<dbReference type="Proteomes" id="UP000005203">
    <property type="component" value="Linkage group LG8"/>
</dbReference>
<dbReference type="SUPFAM" id="SSF50494">
    <property type="entry name" value="Trypsin-like serine proteases"/>
    <property type="match status" value="1"/>
</dbReference>
<dbReference type="PROSITE" id="PS00134">
    <property type="entry name" value="TRYPSIN_HIS"/>
    <property type="match status" value="1"/>
</dbReference>
<keyword evidence="10" id="KW-0378">Hydrolase</keyword>
<keyword evidence="10" id="KW-0645">Protease</keyword>
<accession>A0A7M7IIX5</accession>
<dbReference type="SMART" id="SM00020">
    <property type="entry name" value="Tryp_SPc"/>
    <property type="match status" value="1"/>
</dbReference>
<dbReference type="EnsemblMetazoa" id="XM_016913692">
    <property type="protein sequence ID" value="XP_016769181"/>
    <property type="gene ID" value="LOC107963995"/>
</dbReference>
<gene>
    <name evidence="10" type="primary">LOC107963995</name>
</gene>
<protein>
    <recommendedName>
        <fullName evidence="4">Phenoloxidase-activating factor 2</fullName>
    </recommendedName>
    <alternativeName>
        <fullName evidence="5">Prophenoloxidase-activating factor II</fullName>
    </alternativeName>
</protein>
<keyword evidence="2" id="KW-0964">Secreted</keyword>
<evidence type="ECO:0000256" key="1">
    <source>
        <dbReference type="ARBA" id="ARBA00004613"/>
    </source>
</evidence>
<evidence type="ECO:0000259" key="7">
    <source>
        <dbReference type="PROSITE" id="PS50240"/>
    </source>
</evidence>
<dbReference type="GO" id="GO:0005576">
    <property type="term" value="C:extracellular region"/>
    <property type="evidence" value="ECO:0007669"/>
    <property type="project" value="UniProtKB-SubCell"/>
</dbReference>
<evidence type="ECO:0000256" key="3">
    <source>
        <dbReference type="ARBA" id="ARBA00023157"/>
    </source>
</evidence>
<dbReference type="InterPro" id="IPR009003">
    <property type="entry name" value="Peptidase_S1_PA"/>
</dbReference>
<keyword evidence="9" id="KW-1185">Reference proteome</keyword>
<dbReference type="PANTHER" id="PTHR24258">
    <property type="entry name" value="SERINE PROTEASE-RELATED"/>
    <property type="match status" value="1"/>
</dbReference>
<dbReference type="InterPro" id="IPR001314">
    <property type="entry name" value="Peptidase_S1A"/>
</dbReference>
<dbReference type="PRINTS" id="PR00722">
    <property type="entry name" value="CHYMOTRYPSIN"/>
</dbReference>
<sequence>MHPVYIKTLTGVKNRSLVNEPASGKQAMLRLFTLAYAVTILLMISKALNKSNKGMVRTLDNSFHKESPSLFLFHLLKLKKKLNKIEQVPTTPPTADCICVPYYLCDANRTIIAGGTVPIDIRYRRCTGDLEVCCRPSNITTTTMRTTTKATTTTKAPTTTTKATTTTSTLPPVIFPTNTELPPAPICVCVLVSQCDPNGVIGTSGEGVINPRSQYIQCPISNMVCCKPASVIQYSYPPPVSSQICLLCGNAVQCSNGVVIPVNVGIVNPLVTYGQQTCPVPTSCCQGINPSYGNGIPVVIGSIRNPGTSQACYCMKSWLCAPGNSVSFDGAGVIDPRFSACGTVDEVCCRPVAINVARNRDFQESRENIINGEASFSQIGCGIQNKTYATAQPVDTGKTYFAEFPWMVALLTIQSDGKYLFQCGGSMITNSAILTAAHCVTNLGNNRPIARFGQWDLKYQPGDQPVPFQEANIKIIVTHPQFYSAALFNDIAVVILNAPVKQNVNVVPICIPQQGLIFPPGIRCIGTGWGKNSFGGTYQSELRKVEVPIVNRIDCQNRLRTSKLGPYFQLHSSFICAGGETNRDTCQGDGGGPLVCPTATGQYFQAGIISWGIGCGSSNLPAVYTNVAQFTEWINQQLATYGAR</sequence>
<dbReference type="InterPro" id="IPR043504">
    <property type="entry name" value="Peptidase_S1_PA_chymotrypsin"/>
</dbReference>
<dbReference type="PANTHER" id="PTHR24258:SF129">
    <property type="entry name" value="LP15124P-RELATED"/>
    <property type="match status" value="1"/>
</dbReference>
<keyword evidence="3" id="KW-1015">Disulfide bond</keyword>
<dbReference type="Pfam" id="PF18322">
    <property type="entry name" value="CLIP_1"/>
    <property type="match status" value="3"/>
</dbReference>
<comment type="subcellular location">
    <subcellularLocation>
        <location evidence="1">Secreted</location>
    </subcellularLocation>
</comment>
<dbReference type="Gene3D" id="2.40.10.10">
    <property type="entry name" value="Trypsin-like serine proteases"/>
    <property type="match status" value="1"/>
</dbReference>
<dbReference type="GeneID" id="107963995"/>
<evidence type="ECO:0000313" key="8">
    <source>
        <dbReference type="EnsemblMetazoa" id="XP_016769181"/>
    </source>
</evidence>
<evidence type="ECO:0000256" key="4">
    <source>
        <dbReference type="ARBA" id="ARBA00068096"/>
    </source>
</evidence>
<dbReference type="KEGG" id="ame:107963995"/>